<proteinExistence type="predicted"/>
<accession>A0A1G2CHM2</accession>
<comment type="caution">
    <text evidence="1">The sequence shown here is derived from an EMBL/GenBank/DDBJ whole genome shotgun (WGS) entry which is preliminary data.</text>
</comment>
<dbReference type="STRING" id="1798652.A3A43_00780"/>
<evidence type="ECO:0008006" key="3">
    <source>
        <dbReference type="Google" id="ProtNLM"/>
    </source>
</evidence>
<evidence type="ECO:0000313" key="2">
    <source>
        <dbReference type="Proteomes" id="UP000178495"/>
    </source>
</evidence>
<dbReference type="EMBL" id="MHLC01000028">
    <property type="protein sequence ID" value="OGZ00712.1"/>
    <property type="molecule type" value="Genomic_DNA"/>
</dbReference>
<gene>
    <name evidence="1" type="ORF">A3A43_00780</name>
</gene>
<sequence length="405" mass="42141">MGGGYAMREVYPNPPGGGSGVGGLFSDSYLYTNGTIPNAAPGSVYALLRLWGPGDPDGNYTSLEVVPDIEVQIGENAPGNFTLSGPACSGGANPIVGLNWSQSSNATSYEVWRCEWSLCFNRANIATIAGTAYVDTSVAAGIDYYYTIRARNSAGSAESNQREISTAAQNCGGPPLTHSECQSNACVVVLGAGADGCQTDGDCRSGGGGTERVYGYVFIDANQSGARDGGEGGLAGRTVYIRSIPGNNVLNSDVTDGSGFYEMYQAGSNEEVRIQHPIPPGYQGTTDWSFIRAIDQVRRVDFGVVPAAGPASCSFSADPSRVIIPPAPARSALSWDCQNVRSGSCSITGVGGVGASGNAQVALSFTRTYTLSCLGDDGTPVNRSTTIRVYSFEGGQLREILPYLP</sequence>
<dbReference type="InterPro" id="IPR036116">
    <property type="entry name" value="FN3_sf"/>
</dbReference>
<dbReference type="AlphaFoldDB" id="A0A1G2CHM2"/>
<dbReference type="Gene3D" id="2.60.40.10">
    <property type="entry name" value="Immunoglobulins"/>
    <property type="match status" value="2"/>
</dbReference>
<evidence type="ECO:0000313" key="1">
    <source>
        <dbReference type="EMBL" id="OGZ00712.1"/>
    </source>
</evidence>
<organism evidence="1 2">
    <name type="scientific">Candidatus Liptonbacteria bacterium RIFCSPLOWO2_01_FULL_56_20</name>
    <dbReference type="NCBI Taxonomy" id="1798652"/>
    <lineage>
        <taxon>Bacteria</taxon>
        <taxon>Candidatus Liptoniibacteriota</taxon>
    </lineage>
</organism>
<protein>
    <recommendedName>
        <fullName evidence="3">Fibronectin type-III domain-containing protein</fullName>
    </recommendedName>
</protein>
<dbReference type="InterPro" id="IPR013783">
    <property type="entry name" value="Ig-like_fold"/>
</dbReference>
<dbReference type="SUPFAM" id="SSF49265">
    <property type="entry name" value="Fibronectin type III"/>
    <property type="match status" value="1"/>
</dbReference>
<name>A0A1G2CHM2_9BACT</name>
<dbReference type="Proteomes" id="UP000178495">
    <property type="component" value="Unassembled WGS sequence"/>
</dbReference>
<reference evidence="1 2" key="1">
    <citation type="journal article" date="2016" name="Nat. Commun.">
        <title>Thousands of microbial genomes shed light on interconnected biogeochemical processes in an aquifer system.</title>
        <authorList>
            <person name="Anantharaman K."/>
            <person name="Brown C.T."/>
            <person name="Hug L.A."/>
            <person name="Sharon I."/>
            <person name="Castelle C.J."/>
            <person name="Probst A.J."/>
            <person name="Thomas B.C."/>
            <person name="Singh A."/>
            <person name="Wilkins M.J."/>
            <person name="Karaoz U."/>
            <person name="Brodie E.L."/>
            <person name="Williams K.H."/>
            <person name="Hubbard S.S."/>
            <person name="Banfield J.F."/>
        </authorList>
    </citation>
    <scope>NUCLEOTIDE SEQUENCE [LARGE SCALE GENOMIC DNA]</scope>
</reference>